<proteinExistence type="predicted"/>
<evidence type="ECO:0000256" key="1">
    <source>
        <dbReference type="SAM" id="Phobius"/>
    </source>
</evidence>
<gene>
    <name evidence="2" type="ORF">PY07240</name>
</gene>
<comment type="caution">
    <text evidence="2">The sequence shown here is derived from an EMBL/GenBank/DDBJ whole genome shotgun (WGS) entry which is preliminary data.</text>
</comment>
<organism evidence="2 3">
    <name type="scientific">Plasmodium yoelii yoelii</name>
    <dbReference type="NCBI Taxonomy" id="73239"/>
    <lineage>
        <taxon>Eukaryota</taxon>
        <taxon>Sar</taxon>
        <taxon>Alveolata</taxon>
        <taxon>Apicomplexa</taxon>
        <taxon>Aconoidasida</taxon>
        <taxon>Haemosporida</taxon>
        <taxon>Plasmodiidae</taxon>
        <taxon>Plasmodium</taxon>
        <taxon>Plasmodium (Vinckeia)</taxon>
    </lineage>
</organism>
<feature type="non-terminal residue" evidence="2">
    <location>
        <position position="1"/>
    </location>
</feature>
<dbReference type="InParanoid" id="Q7R8I2"/>
<name>Q7R8I2_PLAYO</name>
<dbReference type="Proteomes" id="UP000008553">
    <property type="component" value="Unassembled WGS sequence"/>
</dbReference>
<keyword evidence="1" id="KW-0812">Transmembrane</keyword>
<dbReference type="InterPro" id="IPR006477">
    <property type="entry name" value="Yir_bir_cir"/>
</dbReference>
<keyword evidence="1" id="KW-0472">Membrane</keyword>
<accession>Q7R8I2</accession>
<feature type="transmembrane region" description="Helical" evidence="1">
    <location>
        <begin position="23"/>
        <end position="41"/>
    </location>
</feature>
<keyword evidence="1" id="KW-1133">Transmembrane helix</keyword>
<evidence type="ECO:0000313" key="3">
    <source>
        <dbReference type="Proteomes" id="UP000008553"/>
    </source>
</evidence>
<dbReference type="Pfam" id="PF06022">
    <property type="entry name" value="Cir_Bir_Yir"/>
    <property type="match status" value="1"/>
</dbReference>
<reference evidence="2 3" key="1">
    <citation type="journal article" date="2002" name="Nature">
        <title>Genome sequence and comparative analysis of the model rodent malaria parasite Plasmodium yoelii yoelii.</title>
        <authorList>
            <person name="Carlton J.M."/>
            <person name="Angiuoli S.V."/>
            <person name="Suh B.B."/>
            <person name="Kooij T.W."/>
            <person name="Pertea M."/>
            <person name="Silva J.C."/>
            <person name="Ermolaeva M.D."/>
            <person name="Allen J.E."/>
            <person name="Selengut J.D."/>
            <person name="Koo H.L."/>
            <person name="Peterson J.D."/>
            <person name="Pop M."/>
            <person name="Kosack D.S."/>
            <person name="Shumway M.F."/>
            <person name="Bidwell S.L."/>
            <person name="Shallom S.J."/>
            <person name="van Aken S.E."/>
            <person name="Riedmuller S.B."/>
            <person name="Feldblyum T.V."/>
            <person name="Cho J.K."/>
            <person name="Quackenbush J."/>
            <person name="Sedegah M."/>
            <person name="Shoaibi A."/>
            <person name="Cummings L.M."/>
            <person name="Florens L."/>
            <person name="Yates J.R."/>
            <person name="Raine J.D."/>
            <person name="Sinden R.E."/>
            <person name="Harris M.A."/>
            <person name="Cunningham D.A."/>
            <person name="Preiser P.R."/>
            <person name="Bergman L.W."/>
            <person name="Vaidya A.B."/>
            <person name="van Lin L.H."/>
            <person name="Janse C.J."/>
            <person name="Waters A.P."/>
            <person name="Smith H.O."/>
            <person name="White O.R."/>
            <person name="Salzberg S.L."/>
            <person name="Venter J.C."/>
            <person name="Fraser C.M."/>
            <person name="Hoffman S.L."/>
            <person name="Gardner M.J."/>
            <person name="Carucci D.J."/>
        </authorList>
    </citation>
    <scope>NUCLEOTIDE SEQUENCE [LARGE SCALE GENOMIC DNA]</scope>
    <source>
        <strain evidence="2 3">17XNL</strain>
    </source>
</reference>
<protein>
    <submittedName>
        <fullName evidence="2">Yir1 protein</fullName>
    </submittedName>
</protein>
<dbReference type="PaxDb" id="73239-Q7R8I2"/>
<sequence length="62" mass="6912">TEQSGETGHISEVTSSSSIVSKLIPVVSIFAAISIFLGISYKYSLFGFRKRVQKHLRKILKK</sequence>
<keyword evidence="3" id="KW-1185">Reference proteome</keyword>
<dbReference type="EMBL" id="AABL01002608">
    <property type="protein sequence ID" value="EAA19624.1"/>
    <property type="molecule type" value="Genomic_DNA"/>
</dbReference>
<dbReference type="AlphaFoldDB" id="Q7R8I2"/>
<evidence type="ECO:0000313" key="2">
    <source>
        <dbReference type="EMBL" id="EAA19624.1"/>
    </source>
</evidence>